<evidence type="ECO:0000256" key="1">
    <source>
        <dbReference type="ARBA" id="ARBA00008898"/>
    </source>
</evidence>
<dbReference type="Proteomes" id="UP000010729">
    <property type="component" value="Unassembled WGS sequence"/>
</dbReference>
<dbReference type="Gene3D" id="2.30.110.10">
    <property type="entry name" value="Electron Transport, Fmn-binding Protein, Chain A"/>
    <property type="match status" value="1"/>
</dbReference>
<evidence type="ECO:0000313" key="4">
    <source>
        <dbReference type="EMBL" id="EMY33020.1"/>
    </source>
</evidence>
<feature type="domain" description="Flavin reductase like" evidence="3">
    <location>
        <begin position="23"/>
        <end position="167"/>
    </location>
</feature>
<keyword evidence="2" id="KW-0560">Oxidoreductase</keyword>
<dbReference type="OrthoDB" id="9792858at2"/>
<dbReference type="EMBL" id="ANPE02000207">
    <property type="protein sequence ID" value="EMY33020.1"/>
    <property type="molecule type" value="Genomic_DNA"/>
</dbReference>
<dbReference type="InterPro" id="IPR002563">
    <property type="entry name" value="Flavin_Rdtase-like_dom"/>
</dbReference>
<proteinExistence type="inferred from homology"/>
<evidence type="ECO:0000256" key="2">
    <source>
        <dbReference type="ARBA" id="ARBA00023002"/>
    </source>
</evidence>
<reference evidence="4 5" key="1">
    <citation type="journal article" date="2013" name="Genome Announc.">
        <title>Draft Genome Sequence of Arthrobacter crystallopoietes Strain BAB-32, Revealing Genes for Bioremediation.</title>
        <authorList>
            <person name="Joshi M.N."/>
            <person name="Pandit A.S."/>
            <person name="Sharma A."/>
            <person name="Pandya R.V."/>
            <person name="Desai S.M."/>
            <person name="Saxena A.K."/>
            <person name="Bagatharia S.B."/>
        </authorList>
    </citation>
    <scope>NUCLEOTIDE SEQUENCE [LARGE SCALE GENOMIC DNA]</scope>
    <source>
        <strain evidence="4 5">BAB-32</strain>
    </source>
</reference>
<accession>N1UVD1</accession>
<protein>
    <submittedName>
        <fullName evidence="4">Flavin reductase-like, FMN-binding protein</fullName>
    </submittedName>
</protein>
<dbReference type="InterPro" id="IPR012349">
    <property type="entry name" value="Split_barrel_FMN-bd"/>
</dbReference>
<dbReference type="SUPFAM" id="SSF50475">
    <property type="entry name" value="FMN-binding split barrel"/>
    <property type="match status" value="1"/>
</dbReference>
<dbReference type="SMART" id="SM00903">
    <property type="entry name" value="Flavin_Reduct"/>
    <property type="match status" value="1"/>
</dbReference>
<comment type="similarity">
    <text evidence="1">Belongs to the non-flavoprotein flavin reductase family.</text>
</comment>
<dbReference type="Pfam" id="PF01613">
    <property type="entry name" value="Flavin_Reduct"/>
    <property type="match status" value="1"/>
</dbReference>
<organism evidence="4 5">
    <name type="scientific">Arthrobacter crystallopoietes BAB-32</name>
    <dbReference type="NCBI Taxonomy" id="1246476"/>
    <lineage>
        <taxon>Bacteria</taxon>
        <taxon>Bacillati</taxon>
        <taxon>Actinomycetota</taxon>
        <taxon>Actinomycetes</taxon>
        <taxon>Micrococcales</taxon>
        <taxon>Micrococcaceae</taxon>
        <taxon>Crystallibacter</taxon>
    </lineage>
</organism>
<dbReference type="RefSeq" id="WP_005272172.1">
    <property type="nucleotide sequence ID" value="NZ_ANPE02000207.1"/>
</dbReference>
<evidence type="ECO:0000313" key="5">
    <source>
        <dbReference type="Proteomes" id="UP000010729"/>
    </source>
</evidence>
<dbReference type="PANTHER" id="PTHR30466">
    <property type="entry name" value="FLAVIN REDUCTASE"/>
    <property type="match status" value="1"/>
</dbReference>
<dbReference type="GO" id="GO:0010181">
    <property type="term" value="F:FMN binding"/>
    <property type="evidence" value="ECO:0007669"/>
    <property type="project" value="InterPro"/>
</dbReference>
<dbReference type="InterPro" id="IPR050268">
    <property type="entry name" value="NADH-dep_flavin_reductase"/>
</dbReference>
<dbReference type="GO" id="GO:0042602">
    <property type="term" value="F:riboflavin reductase (NADPH) activity"/>
    <property type="evidence" value="ECO:0007669"/>
    <property type="project" value="TreeGrafter"/>
</dbReference>
<evidence type="ECO:0000259" key="3">
    <source>
        <dbReference type="SMART" id="SM00903"/>
    </source>
</evidence>
<comment type="caution">
    <text evidence="4">The sequence shown here is derived from an EMBL/GenBank/DDBJ whole genome shotgun (WGS) entry which is preliminary data.</text>
</comment>
<gene>
    <name evidence="4" type="ORF">D477_017132</name>
</gene>
<dbReference type="PANTHER" id="PTHR30466:SF11">
    <property type="entry name" value="FLAVIN-DEPENDENT MONOOXYGENASE, REDUCTASE SUBUNIT HSAB"/>
    <property type="match status" value="1"/>
</dbReference>
<dbReference type="AlphaFoldDB" id="N1UVD1"/>
<sequence length="174" mass="18485">MSTETFPDTVASTISPDHFRAVMRHLPTGVAAICAEDPETGGPAGLIVGTFQSLSLDPALVTFSVARTSSSWPKVARARWFSVSLLADGQQPICKALSSKTGDKFQSISWTKSQFGTPHIDGALGWIDCAIREELDGGDHILIVAEVLQMQAAEGEPLVFHGGRLGSFRESAAS</sequence>
<keyword evidence="5" id="KW-1185">Reference proteome</keyword>
<name>N1UVD1_9MICC</name>